<keyword evidence="2" id="KW-1185">Reference proteome</keyword>
<protein>
    <submittedName>
        <fullName evidence="1">Uncharacterized protein</fullName>
    </submittedName>
</protein>
<sequence length="79" mass="9274">MYTRNLKKETKLAYERGLYREAAGQAFLLSIAHMVRYDKERKTFLKGEKHGDCDLVRFCLSVLLYRKAAVGRSISRRFV</sequence>
<evidence type="ECO:0000313" key="1">
    <source>
        <dbReference type="EMBL" id="KIL80330.1"/>
    </source>
</evidence>
<dbReference type="Proteomes" id="UP000031982">
    <property type="component" value="Unassembled WGS sequence"/>
</dbReference>
<accession>A0ABR5B015</accession>
<dbReference type="EMBL" id="JXLP01000001">
    <property type="protein sequence ID" value="KIL80330.1"/>
    <property type="molecule type" value="Genomic_DNA"/>
</dbReference>
<name>A0ABR5B015_BACBA</name>
<evidence type="ECO:0000313" key="2">
    <source>
        <dbReference type="Proteomes" id="UP000031982"/>
    </source>
</evidence>
<reference evidence="1 2" key="1">
    <citation type="submission" date="2015-01" db="EMBL/GenBank/DDBJ databases">
        <title>Genome Assembly of Bacillus badius MTCC 1458.</title>
        <authorList>
            <person name="Verma A."/>
            <person name="Khatri I."/>
            <person name="Mual P."/>
            <person name="Subramanian S."/>
            <person name="Krishnamurthi S."/>
        </authorList>
    </citation>
    <scope>NUCLEOTIDE SEQUENCE [LARGE SCALE GENOMIC DNA]</scope>
    <source>
        <strain evidence="1 2">MTCC 1458</strain>
    </source>
</reference>
<organism evidence="1 2">
    <name type="scientific">Bacillus badius</name>
    <dbReference type="NCBI Taxonomy" id="1455"/>
    <lineage>
        <taxon>Bacteria</taxon>
        <taxon>Bacillati</taxon>
        <taxon>Bacillota</taxon>
        <taxon>Bacilli</taxon>
        <taxon>Bacillales</taxon>
        <taxon>Bacillaceae</taxon>
        <taxon>Pseudobacillus</taxon>
    </lineage>
</organism>
<gene>
    <name evidence="1" type="ORF">SD77_0178</name>
</gene>
<comment type="caution">
    <text evidence="1">The sequence shown here is derived from an EMBL/GenBank/DDBJ whole genome shotgun (WGS) entry which is preliminary data.</text>
</comment>
<proteinExistence type="predicted"/>